<dbReference type="InterPro" id="IPR036397">
    <property type="entry name" value="RNaseH_sf"/>
</dbReference>
<dbReference type="Gene3D" id="3.30.420.10">
    <property type="entry name" value="Ribonuclease H-like superfamily/Ribonuclease H"/>
    <property type="match status" value="1"/>
</dbReference>
<protein>
    <submittedName>
        <fullName evidence="1">Uncharacterized protein</fullName>
    </submittedName>
</protein>
<dbReference type="EMBL" id="BMAO01014534">
    <property type="protein sequence ID" value="GFQ95580.1"/>
    <property type="molecule type" value="Genomic_DNA"/>
</dbReference>
<comment type="caution">
    <text evidence="1">The sequence shown here is derived from an EMBL/GenBank/DDBJ whole genome shotgun (WGS) entry which is preliminary data.</text>
</comment>
<accession>A0A8X6J7V1</accession>
<gene>
    <name evidence="1" type="primary">AVEN_14085_1</name>
    <name evidence="1" type="ORF">TNCT_631051</name>
</gene>
<dbReference type="OrthoDB" id="10045182at2759"/>
<dbReference type="Proteomes" id="UP000887116">
    <property type="component" value="Unassembled WGS sequence"/>
</dbReference>
<name>A0A8X6J7V1_TRICU</name>
<dbReference type="GO" id="GO:0003676">
    <property type="term" value="F:nucleic acid binding"/>
    <property type="evidence" value="ECO:0007669"/>
    <property type="project" value="InterPro"/>
</dbReference>
<proteinExistence type="predicted"/>
<evidence type="ECO:0000313" key="1">
    <source>
        <dbReference type="EMBL" id="GFQ95580.1"/>
    </source>
</evidence>
<evidence type="ECO:0000313" key="2">
    <source>
        <dbReference type="Proteomes" id="UP000887116"/>
    </source>
</evidence>
<dbReference type="AlphaFoldDB" id="A0A8X6J7V1"/>
<reference evidence="1" key="1">
    <citation type="submission" date="2020-07" db="EMBL/GenBank/DDBJ databases">
        <title>Multicomponent nature underlies the extraordinary mechanical properties of spider dragline silk.</title>
        <authorList>
            <person name="Kono N."/>
            <person name="Nakamura H."/>
            <person name="Mori M."/>
            <person name="Yoshida Y."/>
            <person name="Ohtoshi R."/>
            <person name="Malay A.D."/>
            <person name="Moran D.A.P."/>
            <person name="Tomita M."/>
            <person name="Numata K."/>
            <person name="Arakawa K."/>
        </authorList>
    </citation>
    <scope>NUCLEOTIDE SEQUENCE</scope>
</reference>
<sequence>MNRWNLHINRDVVEAGECSLMIWSVCNWHDMRPLIRLDTTNTCDRYESILQPDHLHPSLFILHSKKFVEFQQDNTIPHNSIIATEWL</sequence>
<keyword evidence="2" id="KW-1185">Reference proteome</keyword>
<organism evidence="1 2">
    <name type="scientific">Trichonephila clavata</name>
    <name type="common">Joro spider</name>
    <name type="synonym">Nephila clavata</name>
    <dbReference type="NCBI Taxonomy" id="2740835"/>
    <lineage>
        <taxon>Eukaryota</taxon>
        <taxon>Metazoa</taxon>
        <taxon>Ecdysozoa</taxon>
        <taxon>Arthropoda</taxon>
        <taxon>Chelicerata</taxon>
        <taxon>Arachnida</taxon>
        <taxon>Araneae</taxon>
        <taxon>Araneomorphae</taxon>
        <taxon>Entelegynae</taxon>
        <taxon>Araneoidea</taxon>
        <taxon>Nephilidae</taxon>
        <taxon>Trichonephila</taxon>
    </lineage>
</organism>